<reference evidence="1 2" key="1">
    <citation type="journal article" date="2016" name="Eur. J. Clin. Microbiol. Infect. Dis.">
        <title>Whole genome sequencing as a tool for phylogenetic analysis of clinical strains of Mitis group streptococci.</title>
        <authorList>
            <person name="Rasmussen L.H."/>
            <person name="Dargis R."/>
            <person name="Hojholt K."/>
            <person name="Christensen J.J."/>
            <person name="Skovgaard O."/>
            <person name="Justesen U.S."/>
            <person name="Rosenvinge F.S."/>
            <person name="Moser C."/>
            <person name="Lukjancenko O."/>
            <person name="Rasmussen S."/>
            <person name="Nielsen X.C."/>
        </authorList>
    </citation>
    <scope>NUCLEOTIDE SEQUENCE [LARGE SCALE GENOMIC DNA]</scope>
    <source>
        <strain evidence="1 2">OD_317805_11</strain>
    </source>
</reference>
<evidence type="ECO:0000313" key="1">
    <source>
        <dbReference type="EMBL" id="ORO97839.1"/>
    </source>
</evidence>
<dbReference type="EMBL" id="NCVK01000060">
    <property type="protein sequence ID" value="ORO97839.1"/>
    <property type="molecule type" value="Genomic_DNA"/>
</dbReference>
<sequence length="64" mass="7502">MKIFVDLDYKKILFVRQKGFWLDMQGVIPACFVLVKEFVNLHCNQVNAVKRISFASFYITKGKD</sequence>
<dbReference type="AlphaFoldDB" id="A0A1X1KEQ9"/>
<evidence type="ECO:0000313" key="2">
    <source>
        <dbReference type="Proteomes" id="UP000193517"/>
    </source>
</evidence>
<proteinExistence type="predicted"/>
<dbReference type="Proteomes" id="UP000193517">
    <property type="component" value="Unassembled WGS sequence"/>
</dbReference>
<accession>A0A1X1KEQ9</accession>
<protein>
    <submittedName>
        <fullName evidence="1">Uncharacterized protein</fullName>
    </submittedName>
</protein>
<comment type="caution">
    <text evidence="1">The sequence shown here is derived from an EMBL/GenBank/DDBJ whole genome shotgun (WGS) entry which is preliminary data.</text>
</comment>
<organism evidence="1 2">
    <name type="scientific">Streptococcus mitis</name>
    <dbReference type="NCBI Taxonomy" id="28037"/>
    <lineage>
        <taxon>Bacteria</taxon>
        <taxon>Bacillati</taxon>
        <taxon>Bacillota</taxon>
        <taxon>Bacilli</taxon>
        <taxon>Lactobacillales</taxon>
        <taxon>Streptococcaceae</taxon>
        <taxon>Streptococcus</taxon>
        <taxon>Streptococcus mitis group</taxon>
    </lineage>
</organism>
<gene>
    <name evidence="1" type="ORF">B7695_09615</name>
</gene>
<name>A0A1X1KEQ9_STRMT</name>